<protein>
    <recommendedName>
        <fullName evidence="2">TonB C-terminal domain-containing protein</fullName>
    </recommendedName>
</protein>
<keyword evidence="1" id="KW-0732">Signal</keyword>
<evidence type="ECO:0000259" key="2">
    <source>
        <dbReference type="Pfam" id="PF03544"/>
    </source>
</evidence>
<evidence type="ECO:0000313" key="3">
    <source>
        <dbReference type="EMBL" id="GAA5194541.1"/>
    </source>
</evidence>
<dbReference type="Gene3D" id="3.30.1150.10">
    <property type="match status" value="1"/>
</dbReference>
<feature type="signal peptide" evidence="1">
    <location>
        <begin position="1"/>
        <end position="20"/>
    </location>
</feature>
<feature type="domain" description="TonB C-terminal" evidence="2">
    <location>
        <begin position="50"/>
        <end position="122"/>
    </location>
</feature>
<dbReference type="Pfam" id="PF03544">
    <property type="entry name" value="TonB_C"/>
    <property type="match status" value="1"/>
</dbReference>
<dbReference type="Proteomes" id="UP001501600">
    <property type="component" value="Unassembled WGS sequence"/>
</dbReference>
<dbReference type="SUPFAM" id="SSF74653">
    <property type="entry name" value="TolA/TonB C-terminal domain"/>
    <property type="match status" value="1"/>
</dbReference>
<name>A0ABP9SF78_9GAMM</name>
<evidence type="ECO:0000313" key="4">
    <source>
        <dbReference type="Proteomes" id="UP001501600"/>
    </source>
</evidence>
<gene>
    <name evidence="3" type="ORF">GCM10025772_27700</name>
</gene>
<sequence length="160" mass="17550">MTLHRSLTAVAGVFFLAACATTPTAQFQALPLTESELLSEKWQRLERYSPLFPIEEARAGSEGCASVEYVVTPDYEIKEIKVAGSTSHHFATQAKRVISQWKWDDLPKGILAAPVKTRTQFLFCLETGDGHCSRAPVLDLAQCGGDDIILSVAQKALRRG</sequence>
<proteinExistence type="predicted"/>
<dbReference type="RefSeq" id="WP_345317764.1">
    <property type="nucleotide sequence ID" value="NZ_BAABLF010000029.1"/>
</dbReference>
<keyword evidence="4" id="KW-1185">Reference proteome</keyword>
<dbReference type="InterPro" id="IPR037682">
    <property type="entry name" value="TonB_C"/>
</dbReference>
<comment type="caution">
    <text evidence="3">The sequence shown here is derived from an EMBL/GenBank/DDBJ whole genome shotgun (WGS) entry which is preliminary data.</text>
</comment>
<dbReference type="EMBL" id="BAABLF010000029">
    <property type="protein sequence ID" value="GAA5194541.1"/>
    <property type="molecule type" value="Genomic_DNA"/>
</dbReference>
<evidence type="ECO:0000256" key="1">
    <source>
        <dbReference type="SAM" id="SignalP"/>
    </source>
</evidence>
<accession>A0ABP9SF78</accession>
<reference evidence="4" key="1">
    <citation type="journal article" date="2019" name="Int. J. Syst. Evol. Microbiol.">
        <title>The Global Catalogue of Microorganisms (GCM) 10K type strain sequencing project: providing services to taxonomists for standard genome sequencing and annotation.</title>
        <authorList>
            <consortium name="The Broad Institute Genomics Platform"/>
            <consortium name="The Broad Institute Genome Sequencing Center for Infectious Disease"/>
            <person name="Wu L."/>
            <person name="Ma J."/>
        </authorList>
    </citation>
    <scope>NUCLEOTIDE SEQUENCE [LARGE SCALE GENOMIC DNA]</scope>
    <source>
        <strain evidence="4">JCM 18720</strain>
    </source>
</reference>
<dbReference type="PROSITE" id="PS51257">
    <property type="entry name" value="PROKAR_LIPOPROTEIN"/>
    <property type="match status" value="1"/>
</dbReference>
<organism evidence="3 4">
    <name type="scientific">Ferrimonas gelatinilytica</name>
    <dbReference type="NCBI Taxonomy" id="1255257"/>
    <lineage>
        <taxon>Bacteria</taxon>
        <taxon>Pseudomonadati</taxon>
        <taxon>Pseudomonadota</taxon>
        <taxon>Gammaproteobacteria</taxon>
        <taxon>Alteromonadales</taxon>
        <taxon>Ferrimonadaceae</taxon>
        <taxon>Ferrimonas</taxon>
    </lineage>
</organism>
<feature type="chain" id="PRO_5046971554" description="TonB C-terminal domain-containing protein" evidence="1">
    <location>
        <begin position="21"/>
        <end position="160"/>
    </location>
</feature>